<feature type="non-terminal residue" evidence="1">
    <location>
        <position position="1"/>
    </location>
</feature>
<evidence type="ECO:0000313" key="1">
    <source>
        <dbReference type="EMBL" id="GIY62817.1"/>
    </source>
</evidence>
<sequence>MRAARVANDPAGRGFLRHTGSKIVTDTSEEDSEDECVCYTSHMRRRGMRTGRRDLAFIAN</sequence>
<comment type="caution">
    <text evidence="1">The sequence shown here is derived from an EMBL/GenBank/DDBJ whole genome shotgun (WGS) entry which is preliminary data.</text>
</comment>
<dbReference type="Proteomes" id="UP001054837">
    <property type="component" value="Unassembled WGS sequence"/>
</dbReference>
<organism evidence="1 2">
    <name type="scientific">Caerostris darwini</name>
    <dbReference type="NCBI Taxonomy" id="1538125"/>
    <lineage>
        <taxon>Eukaryota</taxon>
        <taxon>Metazoa</taxon>
        <taxon>Ecdysozoa</taxon>
        <taxon>Arthropoda</taxon>
        <taxon>Chelicerata</taxon>
        <taxon>Arachnida</taxon>
        <taxon>Araneae</taxon>
        <taxon>Araneomorphae</taxon>
        <taxon>Entelegynae</taxon>
        <taxon>Araneoidea</taxon>
        <taxon>Araneidae</taxon>
        <taxon>Caerostris</taxon>
    </lineage>
</organism>
<dbReference type="AlphaFoldDB" id="A0AAV4UYB5"/>
<dbReference type="EMBL" id="BPLQ01012132">
    <property type="protein sequence ID" value="GIY62817.1"/>
    <property type="molecule type" value="Genomic_DNA"/>
</dbReference>
<evidence type="ECO:0000313" key="2">
    <source>
        <dbReference type="Proteomes" id="UP001054837"/>
    </source>
</evidence>
<accession>A0AAV4UYB5</accession>
<proteinExistence type="predicted"/>
<gene>
    <name evidence="1" type="ORF">CDAR_25771</name>
</gene>
<protein>
    <submittedName>
        <fullName evidence="1">Uncharacterized protein</fullName>
    </submittedName>
</protein>
<reference evidence="1 2" key="1">
    <citation type="submission" date="2021-06" db="EMBL/GenBank/DDBJ databases">
        <title>Caerostris darwini draft genome.</title>
        <authorList>
            <person name="Kono N."/>
            <person name="Arakawa K."/>
        </authorList>
    </citation>
    <scope>NUCLEOTIDE SEQUENCE [LARGE SCALE GENOMIC DNA]</scope>
</reference>
<name>A0AAV4UYB5_9ARAC</name>
<keyword evidence="2" id="KW-1185">Reference proteome</keyword>